<evidence type="ECO:0000313" key="3">
    <source>
        <dbReference type="Proteomes" id="UP000257143"/>
    </source>
</evidence>
<feature type="coiled-coil region" evidence="1">
    <location>
        <begin position="122"/>
        <end position="167"/>
    </location>
</feature>
<dbReference type="EMBL" id="PIOC01000028">
    <property type="protein sequence ID" value="RDW16121.1"/>
    <property type="molecule type" value="Genomic_DNA"/>
</dbReference>
<proteinExistence type="predicted"/>
<dbReference type="RefSeq" id="WP_115774751.1">
    <property type="nucleotide sequence ID" value="NZ_PIOC01000028.1"/>
</dbReference>
<gene>
    <name evidence="2" type="ORF">CWR48_18215</name>
</gene>
<keyword evidence="3" id="KW-1185">Reference proteome</keyword>
<keyword evidence="1" id="KW-0175">Coiled coil</keyword>
<accession>A0A3D8PLK6</accession>
<reference evidence="3" key="1">
    <citation type="submission" date="2017-11" db="EMBL/GenBank/DDBJ databases">
        <authorList>
            <person name="Zhu W."/>
        </authorList>
    </citation>
    <scope>NUCLEOTIDE SEQUENCE [LARGE SCALE GENOMIC DNA]</scope>
    <source>
        <strain evidence="3">CAU 1183</strain>
    </source>
</reference>
<comment type="caution">
    <text evidence="2">The sequence shown here is derived from an EMBL/GenBank/DDBJ whole genome shotgun (WGS) entry which is preliminary data.</text>
</comment>
<evidence type="ECO:0000313" key="2">
    <source>
        <dbReference type="EMBL" id="RDW16121.1"/>
    </source>
</evidence>
<evidence type="ECO:0000256" key="1">
    <source>
        <dbReference type="SAM" id="Coils"/>
    </source>
</evidence>
<protein>
    <submittedName>
        <fullName evidence="2">Uncharacterized protein</fullName>
    </submittedName>
</protein>
<dbReference type="OrthoDB" id="2915149at2"/>
<name>A0A3D8PLK6_9BACI</name>
<dbReference type="Proteomes" id="UP000257143">
    <property type="component" value="Unassembled WGS sequence"/>
</dbReference>
<sequence>MIEKKNSRGRPSIKYEEEELYAIVYHYRENIRVQGDIKYLQLYKYHLHLHKERPDICSKTYSEDFWRKKGQPGREVIDTVNLVRTVTLVDSNNNKKDIPNVVDLVGKYSKKPDRLISHLIPLENEVRRSIRKEKELKQKNEELKAQLQVEKEAKKALNEQIRLLKECIIKQFHYSEKEGIPLENLLNLNNKNKRIQRALDEAWSNPQSFYKDFEHFQEGQQQLTNVTISKDNIVNITDTKSAKKTVADEFAGRF</sequence>
<organism evidence="2 3">
    <name type="scientific">Oceanobacillus arenosus</name>
    <dbReference type="NCBI Taxonomy" id="1229153"/>
    <lineage>
        <taxon>Bacteria</taxon>
        <taxon>Bacillati</taxon>
        <taxon>Bacillota</taxon>
        <taxon>Bacilli</taxon>
        <taxon>Bacillales</taxon>
        <taxon>Bacillaceae</taxon>
        <taxon>Oceanobacillus</taxon>
    </lineage>
</organism>
<dbReference type="AlphaFoldDB" id="A0A3D8PLK6"/>